<dbReference type="KEGG" id="maw:19248983"/>
<accession>E9E474</accession>
<gene>
    <name evidence="1" type="ORF">MAC_04672</name>
</gene>
<sequence>MPKFQDKNRWEIVKYPPAQDEVRNVEIDDQGNKRCIFDPLEDTYRGRMLCKFDPDHNGKRKITLWIENKQYHEILGIMSRRKTRHRNEDGSIGTNSKCRAHLYNAAKNGPAKSEFTSTLSSLLLCCKAASDVAAAAYQRRKADSPMSLRGLRHEIDARRDLLMPQQGWQSQCHRLATSVRYMEPQRTLHNLAVVWPGPDTQEFYGFNALMNLLSLWENLHALYVVVDPGYLEAKPWRPDEDRCWDNDHDGCLSTFLDTCRLDESRHEPSVFYHGDRVCYEVGVDVLAKAGGLGQVAELLFVAQKELNETYQDEEEEPVKVHDSIMEAYVTIILEFIRVCKL</sequence>
<dbReference type="eggNOG" id="ENOG502T4JH">
    <property type="taxonomic scope" value="Eukaryota"/>
</dbReference>
<protein>
    <submittedName>
        <fullName evidence="1">Uncharacterized protein</fullName>
    </submittedName>
</protein>
<reference evidence="1 2" key="1">
    <citation type="journal article" date="2011" name="PLoS Genet.">
        <title>Genome sequencing and comparative transcriptomics of the model entomopathogenic fungi Metarhizium anisopliae and M. acridum.</title>
        <authorList>
            <person name="Gao Q."/>
            <person name="Jin K."/>
            <person name="Ying S.H."/>
            <person name="Zhang Y."/>
            <person name="Xiao G."/>
            <person name="Shang Y."/>
            <person name="Duan Z."/>
            <person name="Hu X."/>
            <person name="Xie X.Q."/>
            <person name="Zhou G."/>
            <person name="Peng G."/>
            <person name="Luo Z."/>
            <person name="Huang W."/>
            <person name="Wang B."/>
            <person name="Fang W."/>
            <person name="Wang S."/>
            <person name="Zhong Y."/>
            <person name="Ma L.J."/>
            <person name="St Leger R.J."/>
            <person name="Zhao G.P."/>
            <person name="Pei Y."/>
            <person name="Feng M.G."/>
            <person name="Xia Y."/>
            <person name="Wang C."/>
        </authorList>
    </citation>
    <scope>NUCLEOTIDE SEQUENCE [LARGE SCALE GENOMIC DNA]</scope>
    <source>
        <strain evidence="1 2">CQMa 102</strain>
    </source>
</reference>
<dbReference type="EMBL" id="GL698501">
    <property type="protein sequence ID" value="EFY89291.1"/>
    <property type="molecule type" value="Genomic_DNA"/>
</dbReference>
<evidence type="ECO:0000313" key="1">
    <source>
        <dbReference type="EMBL" id="EFY89291.1"/>
    </source>
</evidence>
<dbReference type="GeneID" id="19248983"/>
<dbReference type="InParanoid" id="E9E474"/>
<dbReference type="AlphaFoldDB" id="E9E474"/>
<dbReference type="HOGENOM" id="CLU_814040_0_0_1"/>
<dbReference type="OMA" id="QCHRLAT"/>
<organism evidence="2">
    <name type="scientific">Metarhizium acridum (strain CQMa 102)</name>
    <dbReference type="NCBI Taxonomy" id="655827"/>
    <lineage>
        <taxon>Eukaryota</taxon>
        <taxon>Fungi</taxon>
        <taxon>Dikarya</taxon>
        <taxon>Ascomycota</taxon>
        <taxon>Pezizomycotina</taxon>
        <taxon>Sordariomycetes</taxon>
        <taxon>Hypocreomycetidae</taxon>
        <taxon>Hypocreales</taxon>
        <taxon>Clavicipitaceae</taxon>
        <taxon>Metarhizium</taxon>
    </lineage>
</organism>
<keyword evidence="2" id="KW-1185">Reference proteome</keyword>
<evidence type="ECO:0000313" key="2">
    <source>
        <dbReference type="Proteomes" id="UP000002499"/>
    </source>
</evidence>
<dbReference type="Proteomes" id="UP000002499">
    <property type="component" value="Unassembled WGS sequence"/>
</dbReference>
<dbReference type="OrthoDB" id="4799815at2759"/>
<name>E9E474_METAQ</name>
<proteinExistence type="predicted"/>